<dbReference type="Proteomes" id="UP000054217">
    <property type="component" value="Unassembled WGS sequence"/>
</dbReference>
<protein>
    <submittedName>
        <fullName evidence="1">Uncharacterized protein</fullName>
    </submittedName>
</protein>
<accession>A0A0C3P9W7</accession>
<dbReference type="EMBL" id="KN831972">
    <property type="protein sequence ID" value="KIO04334.1"/>
    <property type="molecule type" value="Genomic_DNA"/>
</dbReference>
<evidence type="ECO:0000313" key="1">
    <source>
        <dbReference type="EMBL" id="KIO04334.1"/>
    </source>
</evidence>
<dbReference type="AlphaFoldDB" id="A0A0C3P9W7"/>
<reference evidence="2" key="2">
    <citation type="submission" date="2015-01" db="EMBL/GenBank/DDBJ databases">
        <title>Evolutionary Origins and Diversification of the Mycorrhizal Mutualists.</title>
        <authorList>
            <consortium name="DOE Joint Genome Institute"/>
            <consortium name="Mycorrhizal Genomics Consortium"/>
            <person name="Kohler A."/>
            <person name="Kuo A."/>
            <person name="Nagy L.G."/>
            <person name="Floudas D."/>
            <person name="Copeland A."/>
            <person name="Barry K.W."/>
            <person name="Cichocki N."/>
            <person name="Veneault-Fourrey C."/>
            <person name="LaButti K."/>
            <person name="Lindquist E.A."/>
            <person name="Lipzen A."/>
            <person name="Lundell T."/>
            <person name="Morin E."/>
            <person name="Murat C."/>
            <person name="Riley R."/>
            <person name="Ohm R."/>
            <person name="Sun H."/>
            <person name="Tunlid A."/>
            <person name="Henrissat B."/>
            <person name="Grigoriev I.V."/>
            <person name="Hibbett D.S."/>
            <person name="Martin F."/>
        </authorList>
    </citation>
    <scope>NUCLEOTIDE SEQUENCE [LARGE SCALE GENOMIC DNA]</scope>
    <source>
        <strain evidence="2">Marx 270</strain>
    </source>
</reference>
<name>A0A0C3P9W7_PISTI</name>
<evidence type="ECO:0000313" key="2">
    <source>
        <dbReference type="Proteomes" id="UP000054217"/>
    </source>
</evidence>
<proteinExistence type="predicted"/>
<reference evidence="1 2" key="1">
    <citation type="submission" date="2014-04" db="EMBL/GenBank/DDBJ databases">
        <authorList>
            <consortium name="DOE Joint Genome Institute"/>
            <person name="Kuo A."/>
            <person name="Kohler A."/>
            <person name="Costa M.D."/>
            <person name="Nagy L.G."/>
            <person name="Floudas D."/>
            <person name="Copeland A."/>
            <person name="Barry K.W."/>
            <person name="Cichocki N."/>
            <person name="Veneault-Fourrey C."/>
            <person name="LaButti K."/>
            <person name="Lindquist E.A."/>
            <person name="Lipzen A."/>
            <person name="Lundell T."/>
            <person name="Morin E."/>
            <person name="Murat C."/>
            <person name="Sun H."/>
            <person name="Tunlid A."/>
            <person name="Henrissat B."/>
            <person name="Grigoriev I.V."/>
            <person name="Hibbett D.S."/>
            <person name="Martin F."/>
            <person name="Nordberg H.P."/>
            <person name="Cantor M.N."/>
            <person name="Hua S.X."/>
        </authorList>
    </citation>
    <scope>NUCLEOTIDE SEQUENCE [LARGE SCALE GENOMIC DNA]</scope>
    <source>
        <strain evidence="1 2">Marx 270</strain>
    </source>
</reference>
<gene>
    <name evidence="1" type="ORF">M404DRAFT_558673</name>
</gene>
<dbReference type="HOGENOM" id="CLU_2574835_0_0_1"/>
<keyword evidence="2" id="KW-1185">Reference proteome</keyword>
<sequence>MSRMCGDSSRIYTNTCQPLDSNLPVIFGLMDQGLLRSYVWVLDTHDHNLVLLRVRRNCHLATLANSLRYPSSLSKWMELVG</sequence>
<dbReference type="InParanoid" id="A0A0C3P9W7"/>
<organism evidence="1 2">
    <name type="scientific">Pisolithus tinctorius Marx 270</name>
    <dbReference type="NCBI Taxonomy" id="870435"/>
    <lineage>
        <taxon>Eukaryota</taxon>
        <taxon>Fungi</taxon>
        <taxon>Dikarya</taxon>
        <taxon>Basidiomycota</taxon>
        <taxon>Agaricomycotina</taxon>
        <taxon>Agaricomycetes</taxon>
        <taxon>Agaricomycetidae</taxon>
        <taxon>Boletales</taxon>
        <taxon>Sclerodermatineae</taxon>
        <taxon>Pisolithaceae</taxon>
        <taxon>Pisolithus</taxon>
    </lineage>
</organism>